<gene>
    <name evidence="5" type="ORF">IAB02_02235</name>
</gene>
<feature type="domain" description="ABC transporter" evidence="4">
    <location>
        <begin position="4"/>
        <end position="212"/>
    </location>
</feature>
<feature type="domain" description="ABC transporter" evidence="4">
    <location>
        <begin position="309"/>
        <end position="491"/>
    </location>
</feature>
<dbReference type="Pfam" id="PF00005">
    <property type="entry name" value="ABC_tran"/>
    <property type="match status" value="2"/>
</dbReference>
<dbReference type="InterPro" id="IPR003593">
    <property type="entry name" value="AAA+_ATPase"/>
</dbReference>
<dbReference type="InterPro" id="IPR003439">
    <property type="entry name" value="ABC_transporter-like_ATP-bd"/>
</dbReference>
<proteinExistence type="predicted"/>
<evidence type="ECO:0000313" key="5">
    <source>
        <dbReference type="EMBL" id="HIU33361.1"/>
    </source>
</evidence>
<dbReference type="Gene3D" id="3.40.50.300">
    <property type="entry name" value="P-loop containing nucleotide triphosphate hydrolases"/>
    <property type="match status" value="2"/>
</dbReference>
<keyword evidence="1" id="KW-0547">Nucleotide-binding</keyword>
<dbReference type="InterPro" id="IPR017871">
    <property type="entry name" value="ABC_transporter-like_CS"/>
</dbReference>
<dbReference type="GO" id="GO:0016887">
    <property type="term" value="F:ATP hydrolysis activity"/>
    <property type="evidence" value="ECO:0007669"/>
    <property type="project" value="InterPro"/>
</dbReference>
<evidence type="ECO:0000256" key="3">
    <source>
        <dbReference type="SAM" id="MobiDB-lite"/>
    </source>
</evidence>
<name>A0A9D1IB26_9FIRM</name>
<reference evidence="5" key="1">
    <citation type="submission" date="2020-10" db="EMBL/GenBank/DDBJ databases">
        <authorList>
            <person name="Gilroy R."/>
        </authorList>
    </citation>
    <scope>NUCLEOTIDE SEQUENCE</scope>
    <source>
        <strain evidence="5">ChiHcec3-11533</strain>
    </source>
</reference>
<evidence type="ECO:0000313" key="6">
    <source>
        <dbReference type="Proteomes" id="UP000824072"/>
    </source>
</evidence>
<dbReference type="Proteomes" id="UP000824072">
    <property type="component" value="Unassembled WGS sequence"/>
</dbReference>
<dbReference type="PANTHER" id="PTHR42855:SF2">
    <property type="entry name" value="DRUG RESISTANCE ABC TRANSPORTER,ATP-BINDING PROTEIN"/>
    <property type="match status" value="1"/>
</dbReference>
<dbReference type="PROSITE" id="PS00211">
    <property type="entry name" value="ABC_TRANSPORTER_1"/>
    <property type="match status" value="1"/>
</dbReference>
<dbReference type="EMBL" id="DVMU01000053">
    <property type="protein sequence ID" value="HIU33361.1"/>
    <property type="molecule type" value="Genomic_DNA"/>
</dbReference>
<dbReference type="CDD" id="cd03221">
    <property type="entry name" value="ABCF_EF-3"/>
    <property type="match status" value="1"/>
</dbReference>
<dbReference type="PROSITE" id="PS50893">
    <property type="entry name" value="ABC_TRANSPORTER_2"/>
    <property type="match status" value="2"/>
</dbReference>
<keyword evidence="2 5" id="KW-0067">ATP-binding</keyword>
<dbReference type="InterPro" id="IPR051309">
    <property type="entry name" value="ABCF_ATPase"/>
</dbReference>
<evidence type="ECO:0000259" key="4">
    <source>
        <dbReference type="PROSITE" id="PS50893"/>
    </source>
</evidence>
<feature type="region of interest" description="Disordered" evidence="3">
    <location>
        <begin position="233"/>
        <end position="256"/>
    </location>
</feature>
<dbReference type="SUPFAM" id="SSF52540">
    <property type="entry name" value="P-loop containing nucleoside triphosphate hydrolases"/>
    <property type="match status" value="2"/>
</dbReference>
<comment type="caution">
    <text evidence="5">The sequence shown here is derived from an EMBL/GenBank/DDBJ whole genome shotgun (WGS) entry which is preliminary data.</text>
</comment>
<dbReference type="PANTHER" id="PTHR42855">
    <property type="entry name" value="ABC TRANSPORTER ATP-BINDING SUBUNIT"/>
    <property type="match status" value="1"/>
</dbReference>
<dbReference type="InterPro" id="IPR027417">
    <property type="entry name" value="P-loop_NTPase"/>
</dbReference>
<sequence>MSQIRISNLTFTYEGSPDPVFENLDLILDTDWKLGLVGRNGRGKTTLLKLLLGGLPFSGSIASHTSFSYFPYPVRDPQQSLREVLLEIYPGESWALERELSLMQLDPEDWDLPFCALSPGQQTKALLAAMFLDEGSFKLIDEPTNHLDLRGREQVARYLRGKRGFLLVSHDRSVLDQCADHILALTQAGAEVVRGNFSSWWEEQRRREQFEAEQNRRLKADIDRLSEAARRAGEWSHRAEKGKHRTADSDGRPERGYAGHRAAKMMKRAKSIQSRREEAVEQKSHLLRNVETAEPLKLHPLPYPRRRLLLAEDLCAGYGERTVLSHLSFSLEQGDRLAITGPNGSGKSTLLSLLAGEIPPQRGKLLIGSGLIASYVPQRFSFLEGSLEDFVRTRNLDGTLFRTILRKLGFAREQFSRNLAEFSDGQKKKALLAASLAQRAHLYLWDEPLNFIDLYSRIQLEALLEEFQPTIAFVEHDRAFVDRVANRTLAL</sequence>
<organism evidence="5 6">
    <name type="scientific">Candidatus Pullichristensenella excrementigallinarum</name>
    <dbReference type="NCBI Taxonomy" id="2840907"/>
    <lineage>
        <taxon>Bacteria</taxon>
        <taxon>Bacillati</taxon>
        <taxon>Bacillota</taxon>
        <taxon>Clostridia</taxon>
        <taxon>Candidatus Pullichristensenella</taxon>
    </lineage>
</organism>
<dbReference type="AlphaFoldDB" id="A0A9D1IB26"/>
<protein>
    <submittedName>
        <fullName evidence="5">ABC-F family ATP-binding cassette domain-containing protein</fullName>
    </submittedName>
</protein>
<accession>A0A9D1IB26</accession>
<evidence type="ECO:0000256" key="1">
    <source>
        <dbReference type="ARBA" id="ARBA00022741"/>
    </source>
</evidence>
<dbReference type="GO" id="GO:0005524">
    <property type="term" value="F:ATP binding"/>
    <property type="evidence" value="ECO:0007669"/>
    <property type="project" value="UniProtKB-KW"/>
</dbReference>
<evidence type="ECO:0000256" key="2">
    <source>
        <dbReference type="ARBA" id="ARBA00022840"/>
    </source>
</evidence>
<dbReference type="SMART" id="SM00382">
    <property type="entry name" value="AAA"/>
    <property type="match status" value="2"/>
</dbReference>
<reference evidence="5" key="2">
    <citation type="journal article" date="2021" name="PeerJ">
        <title>Extensive microbial diversity within the chicken gut microbiome revealed by metagenomics and culture.</title>
        <authorList>
            <person name="Gilroy R."/>
            <person name="Ravi A."/>
            <person name="Getino M."/>
            <person name="Pursley I."/>
            <person name="Horton D.L."/>
            <person name="Alikhan N.F."/>
            <person name="Baker D."/>
            <person name="Gharbi K."/>
            <person name="Hall N."/>
            <person name="Watson M."/>
            <person name="Adriaenssens E.M."/>
            <person name="Foster-Nyarko E."/>
            <person name="Jarju S."/>
            <person name="Secka A."/>
            <person name="Antonio M."/>
            <person name="Oren A."/>
            <person name="Chaudhuri R.R."/>
            <person name="La Ragione R."/>
            <person name="Hildebrand F."/>
            <person name="Pallen M.J."/>
        </authorList>
    </citation>
    <scope>NUCLEOTIDE SEQUENCE</scope>
    <source>
        <strain evidence="5">ChiHcec3-11533</strain>
    </source>
</reference>
<dbReference type="NCBIfam" id="NF000355">
    <property type="entry name" value="ribo_prot_ABC_F"/>
    <property type="match status" value="1"/>
</dbReference>